<dbReference type="GO" id="GO:0004252">
    <property type="term" value="F:serine-type endopeptidase activity"/>
    <property type="evidence" value="ECO:0007669"/>
    <property type="project" value="InterPro"/>
</dbReference>
<dbReference type="InterPro" id="IPR001375">
    <property type="entry name" value="Peptidase_S9_cat"/>
</dbReference>
<dbReference type="PRINTS" id="PR00862">
    <property type="entry name" value="PROLIGOPTASE"/>
</dbReference>
<dbReference type="InterPro" id="IPR002470">
    <property type="entry name" value="Peptidase_S9A"/>
</dbReference>
<dbReference type="Pfam" id="PF00326">
    <property type="entry name" value="Peptidase_S9"/>
    <property type="match status" value="1"/>
</dbReference>
<dbReference type="Gene3D" id="3.40.50.1820">
    <property type="entry name" value="alpha/beta hydrolase"/>
    <property type="match status" value="1"/>
</dbReference>
<dbReference type="SUPFAM" id="SSF53474">
    <property type="entry name" value="alpha/beta-Hydrolases"/>
    <property type="match status" value="1"/>
</dbReference>
<reference evidence="3 4" key="1">
    <citation type="journal article" date="2018" name="Pathog. Dis.">
        <title>Whole-genome sequencing based characterization of antimicrobial resistance in Enterococcus.</title>
        <authorList>
            <person name="Tyson G."/>
        </authorList>
    </citation>
    <scope>NUCLEOTIDE SEQUENCE [LARGE SCALE GENOMIC DNA]</scope>
    <source>
        <strain evidence="3 4">CVM N55263</strain>
    </source>
</reference>
<dbReference type="Proteomes" id="UP000237934">
    <property type="component" value="Unassembled WGS sequence"/>
</dbReference>
<dbReference type="GO" id="GO:0006508">
    <property type="term" value="P:proteolysis"/>
    <property type="evidence" value="ECO:0007669"/>
    <property type="project" value="InterPro"/>
</dbReference>
<sequence>MIYSKEKIASTIQSCLLDYKKVYNHKIQINDYIYSFEDWKLPYSGSITVQLSDTNKDLIITESERSHFKKSKLLFDVRFHPNKQVVKVILDPVHLFRTMISISSSNYIIEVMELNSEKVMSTVLTSLDRFPVFELHKDRIVFISNTEDGRPNKISEKNFKQLKEKVCYYENRSTHQLKLIKTSLSNRSLFKNNVEYLLFSSEEKNPVKVIWSKKSGRIDHIIGFTKDSIDYILFVCRKEKSVNHKLILYNCNGKKYQIIPTRKNISIITIEANHTYIFLRYFNENGLNSGIISIENLVNAKIEFIEDTFSIALQGDVHLCQNTNDESVTYLCCEDGCVSNMLYSYNPNLPERLVLVKNKQCIPNLNVKKLHRKIFYVASVFDGMKIPLTIYWKGDSKQLPIKQPGIIYVYGSYGSREQKGNLDPMMIAMIELGFVYCIAHVRGGGYLGEKWHRMGKTLNKWNTIHDFLDCCHYLIDEGIVATDRLSLISSSAGGIVAGASLNEEPNLFKSILLASPFIDPFNTMLYKRDYLSHMEVAEWGDPSTDLKIRKYIHSYSPMQNVKKAKGSKTNLFVVCGENDKQISNEDVKSWLHKLKELGVTSHLEIHPKASHGGLPQGDIQALTKILADFLYSVISE</sequence>
<accession>A0A2S7RXN8</accession>
<dbReference type="PANTHER" id="PTHR11757">
    <property type="entry name" value="PROTEASE FAMILY S9A OLIGOPEPTIDASE"/>
    <property type="match status" value="1"/>
</dbReference>
<dbReference type="InterPro" id="IPR029058">
    <property type="entry name" value="AB_hydrolase_fold"/>
</dbReference>
<comment type="similarity">
    <text evidence="1">Belongs to the peptidase S9A family.</text>
</comment>
<dbReference type="InterPro" id="IPR051543">
    <property type="entry name" value="Serine_Peptidase_S9A"/>
</dbReference>
<proteinExistence type="inferred from homology"/>
<gene>
    <name evidence="3" type="ORF">CUS89_03390</name>
</gene>
<dbReference type="Gene3D" id="2.130.10.120">
    <property type="entry name" value="Prolyl oligopeptidase, N-terminal domain"/>
    <property type="match status" value="1"/>
</dbReference>
<evidence type="ECO:0000259" key="2">
    <source>
        <dbReference type="Pfam" id="PF00326"/>
    </source>
</evidence>
<evidence type="ECO:0000256" key="1">
    <source>
        <dbReference type="ARBA" id="ARBA00005228"/>
    </source>
</evidence>
<name>A0A2S7RXN8_ENTMU</name>
<evidence type="ECO:0000313" key="4">
    <source>
        <dbReference type="Proteomes" id="UP000237934"/>
    </source>
</evidence>
<dbReference type="RefSeq" id="WP_104871044.1">
    <property type="nucleotide sequence ID" value="NZ_PUAP01000010.1"/>
</dbReference>
<evidence type="ECO:0000313" key="3">
    <source>
        <dbReference type="EMBL" id="PQF24844.1"/>
    </source>
</evidence>
<dbReference type="PANTHER" id="PTHR11757:SF19">
    <property type="entry name" value="PROLYL ENDOPEPTIDASE-LIKE"/>
    <property type="match status" value="1"/>
</dbReference>
<dbReference type="EMBL" id="PUAP01000010">
    <property type="protein sequence ID" value="PQF24844.1"/>
    <property type="molecule type" value="Genomic_DNA"/>
</dbReference>
<dbReference type="AlphaFoldDB" id="A0A2S7RXN8"/>
<comment type="caution">
    <text evidence="3">The sequence shown here is derived from an EMBL/GenBank/DDBJ whole genome shotgun (WGS) entry which is preliminary data.</text>
</comment>
<protein>
    <recommendedName>
        <fullName evidence="2">Peptidase S9 prolyl oligopeptidase catalytic domain-containing protein</fullName>
    </recommendedName>
</protein>
<organism evidence="3 4">
    <name type="scientific">Enterococcus mundtii</name>
    <dbReference type="NCBI Taxonomy" id="53346"/>
    <lineage>
        <taxon>Bacteria</taxon>
        <taxon>Bacillati</taxon>
        <taxon>Bacillota</taxon>
        <taxon>Bacilli</taxon>
        <taxon>Lactobacillales</taxon>
        <taxon>Enterococcaceae</taxon>
        <taxon>Enterococcus</taxon>
    </lineage>
</organism>
<feature type="domain" description="Peptidase S9 prolyl oligopeptidase catalytic" evidence="2">
    <location>
        <begin position="429"/>
        <end position="632"/>
    </location>
</feature>